<keyword evidence="3" id="KW-0804">Transcription</keyword>
<evidence type="ECO:0000256" key="1">
    <source>
        <dbReference type="ARBA" id="ARBA00023015"/>
    </source>
</evidence>
<keyword evidence="8" id="KW-1185">Reference proteome</keyword>
<dbReference type="InterPro" id="IPR046360">
    <property type="entry name" value="T-box_DNA-bd"/>
</dbReference>
<dbReference type="PRINTS" id="PR00937">
    <property type="entry name" value="TBOX"/>
</dbReference>
<reference evidence="8" key="1">
    <citation type="submission" date="2011-07" db="EMBL/GenBank/DDBJ databases">
        <authorList>
            <consortium name="Caenorhabditis brenneri Sequencing and Analysis Consortium"/>
            <person name="Wilson R.K."/>
        </authorList>
    </citation>
    <scope>NUCLEOTIDE SEQUENCE [LARGE SCALE GENOMIC DNA]</scope>
    <source>
        <strain evidence="8">PB2801</strain>
    </source>
</reference>
<dbReference type="AlphaFoldDB" id="G0MBD4"/>
<gene>
    <name evidence="7" type="ORF">CAEBREN_15824</name>
</gene>
<dbReference type="HOGENOM" id="CLU_649298_0_0_1"/>
<feature type="domain" description="T-box" evidence="6">
    <location>
        <begin position="15"/>
        <end position="193"/>
    </location>
</feature>
<evidence type="ECO:0000256" key="3">
    <source>
        <dbReference type="ARBA" id="ARBA00023163"/>
    </source>
</evidence>
<protein>
    <recommendedName>
        <fullName evidence="6">T-box domain-containing protein</fullName>
    </recommendedName>
</protein>
<keyword evidence="1" id="KW-0805">Transcription regulation</keyword>
<dbReference type="Proteomes" id="UP000008068">
    <property type="component" value="Unassembled WGS sequence"/>
</dbReference>
<keyword evidence="2 5" id="KW-0238">DNA-binding</keyword>
<dbReference type="STRING" id="135651.G0MBD4"/>
<dbReference type="SMART" id="SM00425">
    <property type="entry name" value="TBOX"/>
    <property type="match status" value="1"/>
</dbReference>
<accession>G0MBD4</accession>
<name>G0MBD4_CAEBE</name>
<dbReference type="PANTHER" id="PTHR11267">
    <property type="entry name" value="T-BOX PROTEIN-RELATED"/>
    <property type="match status" value="1"/>
</dbReference>
<dbReference type="PANTHER" id="PTHR11267:SF170">
    <property type="entry name" value="T-BOX PROTEIN 33-RELATED"/>
    <property type="match status" value="1"/>
</dbReference>
<dbReference type="GO" id="GO:0045893">
    <property type="term" value="P:positive regulation of DNA-templated transcription"/>
    <property type="evidence" value="ECO:0007669"/>
    <property type="project" value="InterPro"/>
</dbReference>
<evidence type="ECO:0000313" key="7">
    <source>
        <dbReference type="EMBL" id="EGT40516.1"/>
    </source>
</evidence>
<comment type="subcellular location">
    <subcellularLocation>
        <location evidence="5">Nucleus</location>
    </subcellularLocation>
</comment>
<dbReference type="GO" id="GO:0000978">
    <property type="term" value="F:RNA polymerase II cis-regulatory region sequence-specific DNA binding"/>
    <property type="evidence" value="ECO:0007669"/>
    <property type="project" value="InterPro"/>
</dbReference>
<dbReference type="InterPro" id="IPR008967">
    <property type="entry name" value="p53-like_TF_DNA-bd_sf"/>
</dbReference>
<dbReference type="Pfam" id="PF00907">
    <property type="entry name" value="T-box"/>
    <property type="match status" value="1"/>
</dbReference>
<evidence type="ECO:0000256" key="2">
    <source>
        <dbReference type="ARBA" id="ARBA00023125"/>
    </source>
</evidence>
<dbReference type="OMA" id="WQSTHID"/>
<comment type="caution">
    <text evidence="5">Lacks conserved residue(s) required for the propagation of feature annotation.</text>
</comment>
<evidence type="ECO:0000256" key="5">
    <source>
        <dbReference type="PROSITE-ProRule" id="PRU00201"/>
    </source>
</evidence>
<proteinExistence type="predicted"/>
<evidence type="ECO:0000259" key="6">
    <source>
        <dbReference type="PROSITE" id="PS50252"/>
    </source>
</evidence>
<dbReference type="SUPFAM" id="SSF49417">
    <property type="entry name" value="p53-like transcription factors"/>
    <property type="match status" value="1"/>
</dbReference>
<sequence>MTTNESSQIEVSIDEKHDVLWKKFHSMPHEMMLNKVGRMFFPRLEYDIKGLVPSKSYAMALHIELASKEHYFFRNDNWVKEGKAYVIEPLKRVFHEAGVKTGEKWMYENVSFNFVRLTNDVDDEDPRKIFLKPCQMYTPVLTIYECTPQGTIKKPHFEFRVRHTEFIAVNKMKSRKMLAFKKNSNKNAHIAEELGKDQMKSEIFKNKGIATSSPPVTSEALWQSTHIDVFSNAIPPLIDYLLRQLQSQSTIGQVAPRMTAEASPDSIIPSILPVPLASNSVSPPNLNALSFVSSPTVSLPVASPLATNQFDFPLDLSITGTSQPMQSNFALQHTFFLCAAKICYNTALQPVFSPLGIPLLPILPVPNMIPTFTDWSLISQQLNLNGNFNFPLTVVQPDTLNIEYAPTDADDEEDNDEEVDVIN</sequence>
<dbReference type="eggNOG" id="KOG3585">
    <property type="taxonomic scope" value="Eukaryota"/>
</dbReference>
<dbReference type="GO" id="GO:0000785">
    <property type="term" value="C:chromatin"/>
    <property type="evidence" value="ECO:0007669"/>
    <property type="project" value="TreeGrafter"/>
</dbReference>
<dbReference type="InParanoid" id="G0MBD4"/>
<organism evidence="8">
    <name type="scientific">Caenorhabditis brenneri</name>
    <name type="common">Nematode worm</name>
    <dbReference type="NCBI Taxonomy" id="135651"/>
    <lineage>
        <taxon>Eukaryota</taxon>
        <taxon>Metazoa</taxon>
        <taxon>Ecdysozoa</taxon>
        <taxon>Nematoda</taxon>
        <taxon>Chromadorea</taxon>
        <taxon>Rhabditida</taxon>
        <taxon>Rhabditina</taxon>
        <taxon>Rhabditomorpha</taxon>
        <taxon>Rhabditoidea</taxon>
        <taxon>Rhabditidae</taxon>
        <taxon>Peloderinae</taxon>
        <taxon>Caenorhabditis</taxon>
    </lineage>
</organism>
<dbReference type="InterPro" id="IPR036960">
    <property type="entry name" value="T-box_sf"/>
</dbReference>
<dbReference type="GO" id="GO:0000981">
    <property type="term" value="F:DNA-binding transcription factor activity, RNA polymerase II-specific"/>
    <property type="evidence" value="ECO:0007669"/>
    <property type="project" value="TreeGrafter"/>
</dbReference>
<evidence type="ECO:0000256" key="4">
    <source>
        <dbReference type="ARBA" id="ARBA00023242"/>
    </source>
</evidence>
<dbReference type="GO" id="GO:0001708">
    <property type="term" value="P:cell fate specification"/>
    <property type="evidence" value="ECO:0007669"/>
    <property type="project" value="TreeGrafter"/>
</dbReference>
<dbReference type="EMBL" id="GL379788">
    <property type="protein sequence ID" value="EGT40516.1"/>
    <property type="molecule type" value="Genomic_DNA"/>
</dbReference>
<keyword evidence="4 5" id="KW-0539">Nucleus</keyword>
<dbReference type="InterPro" id="IPR001699">
    <property type="entry name" value="TF_T-box"/>
</dbReference>
<dbReference type="CDD" id="cd00182">
    <property type="entry name" value="T-box"/>
    <property type="match status" value="1"/>
</dbReference>
<dbReference type="Gene3D" id="2.60.40.820">
    <property type="entry name" value="Transcription factor, T-box"/>
    <property type="match status" value="1"/>
</dbReference>
<dbReference type="GO" id="GO:0005634">
    <property type="term" value="C:nucleus"/>
    <property type="evidence" value="ECO:0007669"/>
    <property type="project" value="UniProtKB-SubCell"/>
</dbReference>
<dbReference type="PROSITE" id="PS50252">
    <property type="entry name" value="TBOX_3"/>
    <property type="match status" value="1"/>
</dbReference>
<evidence type="ECO:0000313" key="8">
    <source>
        <dbReference type="Proteomes" id="UP000008068"/>
    </source>
</evidence>